<comment type="caution">
    <text evidence="1">The sequence shown here is derived from an EMBL/GenBank/DDBJ whole genome shotgun (WGS) entry which is preliminary data.</text>
</comment>
<dbReference type="EMBL" id="RCHU02000016">
    <property type="protein sequence ID" value="KAL3569517.1"/>
    <property type="molecule type" value="Genomic_DNA"/>
</dbReference>
<reference evidence="1 2" key="1">
    <citation type="journal article" date="2024" name="Plant Biotechnol. J.">
        <title>Genome and CRISPR/Cas9 system of a widespread forest tree (Populus alba) in the world.</title>
        <authorList>
            <person name="Liu Y.J."/>
            <person name="Jiang P.F."/>
            <person name="Han X.M."/>
            <person name="Li X.Y."/>
            <person name="Wang H.M."/>
            <person name="Wang Y.J."/>
            <person name="Wang X.X."/>
            <person name="Zeng Q.Y."/>
        </authorList>
    </citation>
    <scope>NUCLEOTIDE SEQUENCE [LARGE SCALE GENOMIC DNA]</scope>
    <source>
        <strain evidence="2">cv. PAL-ZL1</strain>
    </source>
</reference>
<dbReference type="Proteomes" id="UP000309997">
    <property type="component" value="Unassembled WGS sequence"/>
</dbReference>
<name>A0ACC4ATF6_POPAL</name>
<gene>
    <name evidence="1" type="ORF">D5086_029407</name>
</gene>
<keyword evidence="2" id="KW-1185">Reference proteome</keyword>
<proteinExistence type="predicted"/>
<organism evidence="1 2">
    <name type="scientific">Populus alba</name>
    <name type="common">White poplar</name>
    <dbReference type="NCBI Taxonomy" id="43335"/>
    <lineage>
        <taxon>Eukaryota</taxon>
        <taxon>Viridiplantae</taxon>
        <taxon>Streptophyta</taxon>
        <taxon>Embryophyta</taxon>
        <taxon>Tracheophyta</taxon>
        <taxon>Spermatophyta</taxon>
        <taxon>Magnoliopsida</taxon>
        <taxon>eudicotyledons</taxon>
        <taxon>Gunneridae</taxon>
        <taxon>Pentapetalae</taxon>
        <taxon>rosids</taxon>
        <taxon>fabids</taxon>
        <taxon>Malpighiales</taxon>
        <taxon>Salicaceae</taxon>
        <taxon>Saliceae</taxon>
        <taxon>Populus</taxon>
    </lineage>
</organism>
<sequence length="161" mass="18001">MTKPMGSERSVMLISRLFLLNLLLLWQSGTGRNSTTFDNESIYKAARDYLLPEDEDLYAEIKCGSPDNTTTNGSFRSVTVMFDHIAHNSNLNYNQLSGGIPSTLGQLQHLKYLDLSSNLLTGSIPSSLTKLQNLKYLDLSFNNLSGSIPETFRNLTELYVL</sequence>
<evidence type="ECO:0000313" key="2">
    <source>
        <dbReference type="Proteomes" id="UP000309997"/>
    </source>
</evidence>
<protein>
    <submittedName>
        <fullName evidence="1">Uncharacterized protein</fullName>
    </submittedName>
</protein>
<accession>A0ACC4ATF6</accession>
<feature type="non-terminal residue" evidence="1">
    <location>
        <position position="161"/>
    </location>
</feature>
<evidence type="ECO:0000313" key="1">
    <source>
        <dbReference type="EMBL" id="KAL3569517.1"/>
    </source>
</evidence>